<name>A0A2T2NP60_CORCC</name>
<accession>A0A2T2NP60</accession>
<dbReference type="Proteomes" id="UP000240883">
    <property type="component" value="Unassembled WGS sequence"/>
</dbReference>
<proteinExistence type="predicted"/>
<dbReference type="EMBL" id="KZ678135">
    <property type="protein sequence ID" value="PSN67227.1"/>
    <property type="molecule type" value="Genomic_DNA"/>
</dbReference>
<organism evidence="1 2">
    <name type="scientific">Corynespora cassiicola Philippines</name>
    <dbReference type="NCBI Taxonomy" id="1448308"/>
    <lineage>
        <taxon>Eukaryota</taxon>
        <taxon>Fungi</taxon>
        <taxon>Dikarya</taxon>
        <taxon>Ascomycota</taxon>
        <taxon>Pezizomycotina</taxon>
        <taxon>Dothideomycetes</taxon>
        <taxon>Pleosporomycetidae</taxon>
        <taxon>Pleosporales</taxon>
        <taxon>Corynesporascaceae</taxon>
        <taxon>Corynespora</taxon>
    </lineage>
</organism>
<evidence type="ECO:0000313" key="2">
    <source>
        <dbReference type="Proteomes" id="UP000240883"/>
    </source>
</evidence>
<dbReference type="AlphaFoldDB" id="A0A2T2NP60"/>
<sequence>MVPCAAATPTPTPTVECILPCGWSISSSNQLWPGFSLPEESCEWDIAVVLMLFLLLFKPYKGGGQVFNRRHAQCYPTNEVPMHGTNLGVLLLTNLLVFPVHMSLATSLTIVINNEMSHRHHFFGFNATACVRECLPSTLVPFPQS</sequence>
<evidence type="ECO:0000313" key="1">
    <source>
        <dbReference type="EMBL" id="PSN67227.1"/>
    </source>
</evidence>
<keyword evidence="2" id="KW-1185">Reference proteome</keyword>
<reference evidence="1 2" key="1">
    <citation type="journal article" date="2018" name="Front. Microbiol.">
        <title>Genome-Wide Analysis of Corynespora cassiicola Leaf Fall Disease Putative Effectors.</title>
        <authorList>
            <person name="Lopez D."/>
            <person name="Ribeiro S."/>
            <person name="Label P."/>
            <person name="Fumanal B."/>
            <person name="Venisse J.S."/>
            <person name="Kohler A."/>
            <person name="de Oliveira R.R."/>
            <person name="Labutti K."/>
            <person name="Lipzen A."/>
            <person name="Lail K."/>
            <person name="Bauer D."/>
            <person name="Ohm R.A."/>
            <person name="Barry K.W."/>
            <person name="Spatafora J."/>
            <person name="Grigoriev I.V."/>
            <person name="Martin F.M."/>
            <person name="Pujade-Renaud V."/>
        </authorList>
    </citation>
    <scope>NUCLEOTIDE SEQUENCE [LARGE SCALE GENOMIC DNA]</scope>
    <source>
        <strain evidence="1 2">Philippines</strain>
    </source>
</reference>
<protein>
    <submittedName>
        <fullName evidence="1">Uncharacterized protein</fullName>
    </submittedName>
</protein>
<gene>
    <name evidence="1" type="ORF">BS50DRAFT_386251</name>
</gene>